<evidence type="ECO:0000313" key="3">
    <source>
        <dbReference type="Proteomes" id="UP000320300"/>
    </source>
</evidence>
<reference evidence="2 3" key="1">
    <citation type="submission" date="2017-05" db="EMBL/GenBank/DDBJ databases">
        <authorList>
            <person name="Varghese N."/>
            <person name="Submissions S."/>
        </authorList>
    </citation>
    <scope>NUCLEOTIDE SEQUENCE [LARGE SCALE GENOMIC DNA]</scope>
    <source>
        <strain evidence="2 3">DSM 19036</strain>
    </source>
</reference>
<organism evidence="2 3">
    <name type="scientific">Pedobacter westerhofensis</name>
    <dbReference type="NCBI Taxonomy" id="425512"/>
    <lineage>
        <taxon>Bacteria</taxon>
        <taxon>Pseudomonadati</taxon>
        <taxon>Bacteroidota</taxon>
        <taxon>Sphingobacteriia</taxon>
        <taxon>Sphingobacteriales</taxon>
        <taxon>Sphingobacteriaceae</taxon>
        <taxon>Pedobacter</taxon>
    </lineage>
</organism>
<dbReference type="RefSeq" id="WP_246101617.1">
    <property type="nucleotide sequence ID" value="NZ_CBCSJO010000009.1"/>
</dbReference>
<feature type="chain" id="PRO_5022233728" description="Tetratricopeptide repeat-containing protein" evidence="1">
    <location>
        <begin position="26"/>
        <end position="762"/>
    </location>
</feature>
<dbReference type="EMBL" id="FXTN01000009">
    <property type="protein sequence ID" value="SMO88371.1"/>
    <property type="molecule type" value="Genomic_DNA"/>
</dbReference>
<evidence type="ECO:0000313" key="2">
    <source>
        <dbReference type="EMBL" id="SMO88371.1"/>
    </source>
</evidence>
<name>A0A521EY59_9SPHI</name>
<gene>
    <name evidence="2" type="ORF">SAMN06265348_109249</name>
</gene>
<evidence type="ECO:0000256" key="1">
    <source>
        <dbReference type="SAM" id="SignalP"/>
    </source>
</evidence>
<accession>A0A521EY59</accession>
<dbReference type="AlphaFoldDB" id="A0A521EY59"/>
<keyword evidence="1" id="KW-0732">Signal</keyword>
<protein>
    <recommendedName>
        <fullName evidence="4">Tetratricopeptide repeat-containing protein</fullName>
    </recommendedName>
</protein>
<proteinExistence type="predicted"/>
<dbReference type="Proteomes" id="UP000320300">
    <property type="component" value="Unassembled WGS sequence"/>
</dbReference>
<sequence>MQKISKKFLLIFSLAVISAAGVVWACGGGDWDESEYSNFSPEAFVDHQYSPFFYNSWQSYYGSDFNDDSNTRYNQQVADEWNVYLDSKIRQKDLHTLLFKSSYAEIDSSYRYFKGDLKILPDSLSSLKSSGLTKKQRSTFFEYLLLAKKCEQFAVSNQTYYWDEKVTFVSPEPEVNVSLLKAFKKSHDPFIRQRYWFQLIRYAYFEELPALNADSSAGPDQSGLVTLFNKYQKSFPKNSMYYRALGYLAGHYYKRQDFARANYLYSLCYNFSSEMKIPSKWSFHPQDEKDWEESLMLAKNKEEKITLWHMMGIVQDENRAIENIYALDPKSEKLDLLLSRLINQIEAPNAEVYRDSTTQIKITKEDIALVDRIALKGDIKKPYYWNMAAGYLHVLTGDVAAAGKFYRQAKQQLPANNRLAEAQYRLLNWNLYLSGLKKIDSETETEMVPDLNWLADLRDQKDTLANLRYQRALSESINLLSRLYKKQGQLLKSECFQTSTAFYVKNENIDAMKSLLGKTNQTPFEKAMLRYYPYDPGDLYYHQGLMLVYQEKTDAAIALWEKSGENATFDLLANPFNGRINDCHDCDFEALQTKKYTALDVLKTIKAIKAEIAAGKNLYTNNLLLGNVYYNITHYGNARVFYQTAITGSDATSPMDIPLEFRSRFTSSAIAEKYYLRARSAAKTATQQARCTFMAAKCERNDIYNETFNDPANEKKYYWDIDFTTAYATRYFADLYTRYRNTAFYREVIQECGYFKSYVNGQ</sequence>
<evidence type="ECO:0008006" key="4">
    <source>
        <dbReference type="Google" id="ProtNLM"/>
    </source>
</evidence>
<keyword evidence="3" id="KW-1185">Reference proteome</keyword>
<feature type="signal peptide" evidence="1">
    <location>
        <begin position="1"/>
        <end position="25"/>
    </location>
</feature>